<accession>A0ABM7T1Z5</accession>
<proteinExistence type="predicted"/>
<gene>
    <name evidence="2" type="ORF">psyc5s11_12520</name>
</gene>
<feature type="region of interest" description="Disordered" evidence="1">
    <location>
        <begin position="107"/>
        <end position="128"/>
    </location>
</feature>
<feature type="compositionally biased region" description="Polar residues" evidence="1">
    <location>
        <begin position="1"/>
        <end position="11"/>
    </location>
</feature>
<protein>
    <recommendedName>
        <fullName evidence="4">DUF4280 domain-containing protein</fullName>
    </recommendedName>
</protein>
<organism evidence="2 3">
    <name type="scientific">Clostridium gelidum</name>
    <dbReference type="NCBI Taxonomy" id="704125"/>
    <lineage>
        <taxon>Bacteria</taxon>
        <taxon>Bacillati</taxon>
        <taxon>Bacillota</taxon>
        <taxon>Clostridia</taxon>
        <taxon>Eubacteriales</taxon>
        <taxon>Clostridiaceae</taxon>
        <taxon>Clostridium</taxon>
    </lineage>
</organism>
<sequence>MAQESMQNSYKLNPGEVEEQLANSSSVSSSSSESLFSDESDKAMQDKYGGELGATIATEVEGLVDRKVDNIKNDIETVKKVKSDYDEGQALLQLPLEERLAAIDKKRTEEKQNAKDEAAKAEQAEQAEKDRIENLKKQYIVNAAIIECSCSPDRSYVVIPVSHGQYINDIAQLNVKDCVPDTNIISFKVCQSPSNPSVQEAAKEVLKKAQDRKKGFFDRVMDLFGAAKEVDKIDDELVKQCAGVCKCAIDGDLSWIDGEETVIVDGKPALLGRCTTMCVFGGTIKFYTCGQEK</sequence>
<dbReference type="Pfam" id="PF14107">
    <property type="entry name" value="DUF4280"/>
    <property type="match status" value="1"/>
</dbReference>
<feature type="compositionally biased region" description="Low complexity" evidence="1">
    <location>
        <begin position="24"/>
        <end position="37"/>
    </location>
</feature>
<feature type="region of interest" description="Disordered" evidence="1">
    <location>
        <begin position="1"/>
        <end position="47"/>
    </location>
</feature>
<name>A0ABM7T1Z5_9CLOT</name>
<evidence type="ECO:0000313" key="3">
    <source>
        <dbReference type="Proteomes" id="UP000824633"/>
    </source>
</evidence>
<dbReference type="Proteomes" id="UP000824633">
    <property type="component" value="Chromosome"/>
</dbReference>
<reference evidence="3" key="1">
    <citation type="submission" date="2021-07" db="EMBL/GenBank/DDBJ databases">
        <title>Complete genome sequencing of a Clostridium isolate.</title>
        <authorList>
            <person name="Ueki A."/>
            <person name="Tonouchi A."/>
        </authorList>
    </citation>
    <scope>NUCLEOTIDE SEQUENCE [LARGE SCALE GENOMIC DNA]</scope>
    <source>
        <strain evidence="3">C5S11</strain>
    </source>
</reference>
<dbReference type="RefSeq" id="WP_224036805.1">
    <property type="nucleotide sequence ID" value="NZ_AP024849.1"/>
</dbReference>
<evidence type="ECO:0000313" key="2">
    <source>
        <dbReference type="EMBL" id="BCZ45185.1"/>
    </source>
</evidence>
<evidence type="ECO:0000256" key="1">
    <source>
        <dbReference type="SAM" id="MobiDB-lite"/>
    </source>
</evidence>
<keyword evidence="3" id="KW-1185">Reference proteome</keyword>
<evidence type="ECO:0008006" key="4">
    <source>
        <dbReference type="Google" id="ProtNLM"/>
    </source>
</evidence>
<dbReference type="InterPro" id="IPR025460">
    <property type="entry name" value="DUF4280"/>
</dbReference>
<dbReference type="EMBL" id="AP024849">
    <property type="protein sequence ID" value="BCZ45185.1"/>
    <property type="molecule type" value="Genomic_DNA"/>
</dbReference>